<dbReference type="EnsemblPlants" id="evm.model.10.1909">
    <property type="protein sequence ID" value="cds.evm.model.10.1909"/>
    <property type="gene ID" value="evm.TU.10.1909"/>
</dbReference>
<feature type="transmembrane region" description="Helical" evidence="12">
    <location>
        <begin position="148"/>
        <end position="168"/>
    </location>
</feature>
<dbReference type="InterPro" id="IPR006603">
    <property type="entry name" value="PQ-loop_rpt"/>
</dbReference>
<keyword evidence="4" id="KW-0813">Transport</keyword>
<name>A0A803QLA5_CANSA</name>
<dbReference type="Gene3D" id="1.20.1280.290">
    <property type="match status" value="2"/>
</dbReference>
<dbReference type="GO" id="GO:0007005">
    <property type="term" value="P:mitochondrion organization"/>
    <property type="evidence" value="ECO:0007669"/>
    <property type="project" value="InterPro"/>
</dbReference>
<evidence type="ECO:0000259" key="13">
    <source>
        <dbReference type="Pfam" id="PF10644"/>
    </source>
</evidence>
<dbReference type="CDD" id="cd06060">
    <property type="entry name" value="misato"/>
    <property type="match status" value="1"/>
</dbReference>
<protein>
    <recommendedName>
        <fullName evidence="11">Cystinosin homolog</fullName>
    </recommendedName>
</protein>
<evidence type="ECO:0000256" key="2">
    <source>
        <dbReference type="ARBA" id="ARBA00004173"/>
    </source>
</evidence>
<dbReference type="InterPro" id="IPR049942">
    <property type="entry name" value="DML1/Misato"/>
</dbReference>
<evidence type="ECO:0000256" key="1">
    <source>
        <dbReference type="ARBA" id="ARBA00004155"/>
    </source>
</evidence>
<accession>A0A803QLA5</accession>
<dbReference type="SUPFAM" id="SSF52490">
    <property type="entry name" value="Tubulin nucleotide-binding domain-like"/>
    <property type="match status" value="1"/>
</dbReference>
<feature type="domain" description="DML1/Misato tubulin" evidence="14">
    <location>
        <begin position="455"/>
        <end position="636"/>
    </location>
</feature>
<dbReference type="EMBL" id="UZAU01000821">
    <property type="status" value="NOT_ANNOTATED_CDS"/>
    <property type="molecule type" value="Genomic_DNA"/>
</dbReference>
<keyword evidence="8" id="KW-0496">Mitochondrion</keyword>
<keyword evidence="5 12" id="KW-0812">Transmembrane</keyword>
<feature type="transmembrane region" description="Helical" evidence="12">
    <location>
        <begin position="123"/>
        <end position="142"/>
    </location>
</feature>
<dbReference type="PANTHER" id="PTHR13391">
    <property type="entry name" value="MITOCHONDRIAL DISTRIBUTION REGULATOR MISATO"/>
    <property type="match status" value="1"/>
</dbReference>
<keyword evidence="16" id="KW-1185">Reference proteome</keyword>
<dbReference type="SMART" id="SM00679">
    <property type="entry name" value="CTNS"/>
    <property type="match status" value="2"/>
</dbReference>
<dbReference type="InterPro" id="IPR036525">
    <property type="entry name" value="Tubulin/FtsZ_GTPase_sf"/>
</dbReference>
<evidence type="ECO:0000256" key="11">
    <source>
        <dbReference type="ARBA" id="ARBA00074957"/>
    </source>
</evidence>
<organism evidence="15 16">
    <name type="scientific">Cannabis sativa</name>
    <name type="common">Hemp</name>
    <name type="synonym">Marijuana</name>
    <dbReference type="NCBI Taxonomy" id="3483"/>
    <lineage>
        <taxon>Eukaryota</taxon>
        <taxon>Viridiplantae</taxon>
        <taxon>Streptophyta</taxon>
        <taxon>Embryophyta</taxon>
        <taxon>Tracheophyta</taxon>
        <taxon>Spermatophyta</taxon>
        <taxon>Magnoliopsida</taxon>
        <taxon>eudicotyledons</taxon>
        <taxon>Gunneridae</taxon>
        <taxon>Pentapetalae</taxon>
        <taxon>rosids</taxon>
        <taxon>fabids</taxon>
        <taxon>Rosales</taxon>
        <taxon>Cannabaceae</taxon>
        <taxon>Cannabis</taxon>
    </lineage>
</organism>
<evidence type="ECO:0000256" key="3">
    <source>
        <dbReference type="ARBA" id="ARBA00008507"/>
    </source>
</evidence>
<keyword evidence="10" id="KW-0458">Lysosome</keyword>
<evidence type="ECO:0000256" key="7">
    <source>
        <dbReference type="ARBA" id="ARBA00022989"/>
    </source>
</evidence>
<comment type="similarity">
    <text evidence="3">Belongs to the misato family.</text>
</comment>
<dbReference type="InterPro" id="IPR029209">
    <property type="entry name" value="DML1/Misato_tubulin"/>
</dbReference>
<dbReference type="AlphaFoldDB" id="A0A803QLA5"/>
<evidence type="ECO:0000256" key="10">
    <source>
        <dbReference type="ARBA" id="ARBA00023228"/>
    </source>
</evidence>
<keyword evidence="9 12" id="KW-0472">Membrane</keyword>
<evidence type="ECO:0000256" key="5">
    <source>
        <dbReference type="ARBA" id="ARBA00022692"/>
    </source>
</evidence>
<evidence type="ECO:0000256" key="6">
    <source>
        <dbReference type="ARBA" id="ARBA00022737"/>
    </source>
</evidence>
<feature type="transmembrane region" description="Helical" evidence="12">
    <location>
        <begin position="15"/>
        <end position="36"/>
    </location>
</feature>
<feature type="domain" description="Misato Segment II tubulin-like" evidence="13">
    <location>
        <begin position="304"/>
        <end position="423"/>
    </location>
</feature>
<evidence type="ECO:0000313" key="15">
    <source>
        <dbReference type="EnsemblPlants" id="cds.evm.model.10.1909"/>
    </source>
</evidence>
<evidence type="ECO:0000313" key="16">
    <source>
        <dbReference type="Proteomes" id="UP000596661"/>
    </source>
</evidence>
<keyword evidence="6" id="KW-0677">Repeat</keyword>
<proteinExistence type="inferred from homology"/>
<dbReference type="FunFam" id="1.20.1280.290:FF:000018">
    <property type="entry name" value="Cystinosin homolog"/>
    <property type="match status" value="1"/>
</dbReference>
<dbReference type="Pfam" id="PF04193">
    <property type="entry name" value="PQ-loop"/>
    <property type="match status" value="2"/>
</dbReference>
<evidence type="ECO:0000256" key="9">
    <source>
        <dbReference type="ARBA" id="ARBA00023136"/>
    </source>
</evidence>
<feature type="transmembrane region" description="Helical" evidence="12">
    <location>
        <begin position="88"/>
        <end position="111"/>
    </location>
</feature>
<dbReference type="Pfam" id="PF14881">
    <property type="entry name" value="Tubulin_3"/>
    <property type="match status" value="1"/>
</dbReference>
<evidence type="ECO:0000256" key="8">
    <source>
        <dbReference type="ARBA" id="ARBA00023128"/>
    </source>
</evidence>
<evidence type="ECO:0000256" key="12">
    <source>
        <dbReference type="SAM" id="Phobius"/>
    </source>
</evidence>
<evidence type="ECO:0000259" key="14">
    <source>
        <dbReference type="Pfam" id="PF14881"/>
    </source>
</evidence>
<sequence>MASWNWIPLEIAYEILGWIAFASWAIALYPQIILNFRRKSVVGLNFDFVVLNLTKHSSYLVYNAALYFSSTVQNQYLLKYGSGQMIPVAANDVAFSVHAVLLTAFMLFQIAIYERGGQAVSKISLLILSVVWLVAGVCTFHALPNHSWLWLISVFNFIAVFLTAIKYTPQAFMNFKRKSTDGFSIEFILFDFSGGVANYAQMTVQSIDQNSWVNFHGNIGKILLALAAIVSETEAHFSNIKESPHLPSSSFLHHVDIRQGTKAPPHQRLVFTSATHTTTAPREFSPCRYLNPTLELHFGFSRMREIVTLQVGGFANYVGSHFWNFQDELLGLALDPHADQVFSNQNLNMDVLYRTGETHEGTVSYTPRLVSVDFQGSLGSMSSRGTLYGENLHAESNVLTWDGNISTHAFEPHKKNLFLQRLYNEEHGNSTLVNDGNSSLPKEIHDNDVVESLQNNVQFWTDFSKVHYHHQSLYELTGLGMDAQEFDNYGAGRDAFTEGLRGEEIGDRLRFFVEECDHIQGFQFIVDDSGGFSGLAADFLENIADDYTNIPVLLYTVRGPVSHVNPRSRKQTVSRDLHDAVSFSRLSPFCKLIIPIGLPSLSTSKAAMNLNIKDEMPYHSSAVYAAALHSISLPFRMEQGGPTSDPRDISGSMNVNELVQMLAAQARENMVAIMDVAMPAPSLTGTQFNQTLLGSLQSLTPEINENAEDLQAVESICAHGTFSSGLKRASVPEVKDMVEASYKQATSRPMFCHLSVAQCPLPIPLPFPSIFGNLVGQQGELLGSPISGFSSRGSLDVHSIPMAARLRSSNAVLPYLDNRLGKLRRYGVERGAPGAQLLRSWGFEQDELQDMGEMLSKMVMTLNPESLISSDSD</sequence>
<comment type="subcellular location">
    <subcellularLocation>
        <location evidence="1">Lysosome membrane</location>
        <topology evidence="1">Multi-pass membrane protein</topology>
    </subcellularLocation>
    <subcellularLocation>
        <location evidence="2">Mitochondrion</location>
    </subcellularLocation>
</comment>
<dbReference type="Pfam" id="PF10644">
    <property type="entry name" value="Misat_Tub_SegII"/>
    <property type="match status" value="1"/>
</dbReference>
<keyword evidence="7 12" id="KW-1133">Transmembrane helix</keyword>
<dbReference type="Gene3D" id="3.40.50.1440">
    <property type="entry name" value="Tubulin/FtsZ, GTPase domain"/>
    <property type="match status" value="1"/>
</dbReference>
<dbReference type="PANTHER" id="PTHR13391:SF0">
    <property type="entry name" value="PROTEIN MISATO HOMOLOG 1"/>
    <property type="match status" value="1"/>
</dbReference>
<dbReference type="Gramene" id="evm.model.10.1909">
    <property type="protein sequence ID" value="cds.evm.model.10.1909"/>
    <property type="gene ID" value="evm.TU.10.1909"/>
</dbReference>
<dbReference type="Proteomes" id="UP000596661">
    <property type="component" value="Unassembled WGS sequence"/>
</dbReference>
<dbReference type="GO" id="GO:0005765">
    <property type="term" value="C:lysosomal membrane"/>
    <property type="evidence" value="ECO:0007669"/>
    <property type="project" value="UniProtKB-SubCell"/>
</dbReference>
<dbReference type="InterPro" id="IPR019605">
    <property type="entry name" value="Misato_II_tubulin-like"/>
</dbReference>
<dbReference type="GO" id="GO:0005739">
    <property type="term" value="C:mitochondrion"/>
    <property type="evidence" value="ECO:0007669"/>
    <property type="project" value="UniProtKB-SubCell"/>
</dbReference>
<reference evidence="15" key="1">
    <citation type="submission" date="2021-03" db="UniProtKB">
        <authorList>
            <consortium name="EnsemblPlants"/>
        </authorList>
    </citation>
    <scope>IDENTIFICATION</scope>
</reference>
<evidence type="ECO:0000256" key="4">
    <source>
        <dbReference type="ARBA" id="ARBA00022448"/>
    </source>
</evidence>